<proteinExistence type="inferred from homology"/>
<feature type="transmembrane region" description="Helical" evidence="9">
    <location>
        <begin position="208"/>
        <end position="226"/>
    </location>
</feature>
<reference evidence="10" key="2">
    <citation type="submission" date="2023-05" db="EMBL/GenBank/DDBJ databases">
        <authorList>
            <consortium name="Lawrence Berkeley National Laboratory"/>
            <person name="Steindorff A."/>
            <person name="Hensen N."/>
            <person name="Bonometti L."/>
            <person name="Westerberg I."/>
            <person name="Brannstrom I.O."/>
            <person name="Guillou S."/>
            <person name="Cros-Aarteil S."/>
            <person name="Calhoun S."/>
            <person name="Haridas S."/>
            <person name="Kuo A."/>
            <person name="Mondo S."/>
            <person name="Pangilinan J."/>
            <person name="Riley R."/>
            <person name="Labutti K."/>
            <person name="Andreopoulos B."/>
            <person name="Lipzen A."/>
            <person name="Chen C."/>
            <person name="Yanf M."/>
            <person name="Daum C."/>
            <person name="Ng V."/>
            <person name="Clum A."/>
            <person name="Ohm R."/>
            <person name="Martin F."/>
            <person name="Silar P."/>
            <person name="Natvig D."/>
            <person name="Lalanne C."/>
            <person name="Gautier V."/>
            <person name="Ament-Velasquez S.L."/>
            <person name="Kruys A."/>
            <person name="Hutchinson M.I."/>
            <person name="Powell A.J."/>
            <person name="Barry K."/>
            <person name="Miller A.N."/>
            <person name="Grigoriev I.V."/>
            <person name="Debuchy R."/>
            <person name="Gladieux P."/>
            <person name="Thoren M.H."/>
            <person name="Johannesson H."/>
        </authorList>
    </citation>
    <scope>NUCLEOTIDE SEQUENCE</scope>
    <source>
        <strain evidence="10">CBS 141.50</strain>
    </source>
</reference>
<feature type="transmembrane region" description="Helical" evidence="9">
    <location>
        <begin position="292"/>
        <end position="312"/>
    </location>
</feature>
<keyword evidence="6" id="KW-0406">Ion transport</keyword>
<feature type="compositionally biased region" description="Basic and acidic residues" evidence="8">
    <location>
        <begin position="677"/>
        <end position="686"/>
    </location>
</feature>
<dbReference type="Proteomes" id="UP001302676">
    <property type="component" value="Unassembled WGS sequence"/>
</dbReference>
<protein>
    <submittedName>
        <fullName evidence="10">Siderophore iron transporter mirC</fullName>
    </submittedName>
</protein>
<evidence type="ECO:0000256" key="6">
    <source>
        <dbReference type="ARBA" id="ARBA00023065"/>
    </source>
</evidence>
<feature type="transmembrane region" description="Helical" evidence="9">
    <location>
        <begin position="69"/>
        <end position="90"/>
    </location>
</feature>
<organism evidence="10 11">
    <name type="scientific">Dichotomopilus funicola</name>
    <dbReference type="NCBI Taxonomy" id="1934379"/>
    <lineage>
        <taxon>Eukaryota</taxon>
        <taxon>Fungi</taxon>
        <taxon>Dikarya</taxon>
        <taxon>Ascomycota</taxon>
        <taxon>Pezizomycotina</taxon>
        <taxon>Sordariomycetes</taxon>
        <taxon>Sordariomycetidae</taxon>
        <taxon>Sordariales</taxon>
        <taxon>Chaetomiaceae</taxon>
        <taxon>Dichotomopilus</taxon>
    </lineage>
</organism>
<dbReference type="GO" id="GO:0005886">
    <property type="term" value="C:plasma membrane"/>
    <property type="evidence" value="ECO:0007669"/>
    <property type="project" value="TreeGrafter"/>
</dbReference>
<keyword evidence="5 9" id="KW-1133">Transmembrane helix</keyword>
<evidence type="ECO:0000256" key="9">
    <source>
        <dbReference type="SAM" id="Phobius"/>
    </source>
</evidence>
<feature type="transmembrane region" description="Helical" evidence="9">
    <location>
        <begin position="430"/>
        <end position="447"/>
    </location>
</feature>
<evidence type="ECO:0000256" key="7">
    <source>
        <dbReference type="ARBA" id="ARBA00023136"/>
    </source>
</evidence>
<keyword evidence="3" id="KW-0813">Transport</keyword>
<evidence type="ECO:0000256" key="2">
    <source>
        <dbReference type="ARBA" id="ARBA00008335"/>
    </source>
</evidence>
<keyword evidence="4 9" id="KW-0812">Transmembrane</keyword>
<evidence type="ECO:0000256" key="4">
    <source>
        <dbReference type="ARBA" id="ARBA00022692"/>
    </source>
</evidence>
<feature type="transmembrane region" description="Helical" evidence="9">
    <location>
        <begin position="403"/>
        <end position="423"/>
    </location>
</feature>
<comment type="similarity">
    <text evidence="2">Belongs to the major facilitator superfamily.</text>
</comment>
<comment type="subcellular location">
    <subcellularLocation>
        <location evidence="1">Membrane</location>
        <topology evidence="1">Multi-pass membrane protein</topology>
    </subcellularLocation>
</comment>
<feature type="transmembrane region" description="Helical" evidence="9">
    <location>
        <begin position="232"/>
        <end position="252"/>
    </location>
</feature>
<feature type="transmembrane region" description="Helical" evidence="9">
    <location>
        <begin position="138"/>
        <end position="159"/>
    </location>
</feature>
<dbReference type="Pfam" id="PF07690">
    <property type="entry name" value="MFS_1"/>
    <property type="match status" value="1"/>
</dbReference>
<keyword evidence="11" id="KW-1185">Reference proteome</keyword>
<reference evidence="10" key="1">
    <citation type="journal article" date="2023" name="Mol. Phylogenet. Evol.">
        <title>Genome-scale phylogeny and comparative genomics of the fungal order Sordariales.</title>
        <authorList>
            <person name="Hensen N."/>
            <person name="Bonometti L."/>
            <person name="Westerberg I."/>
            <person name="Brannstrom I.O."/>
            <person name="Guillou S."/>
            <person name="Cros-Aarteil S."/>
            <person name="Calhoun S."/>
            <person name="Haridas S."/>
            <person name="Kuo A."/>
            <person name="Mondo S."/>
            <person name="Pangilinan J."/>
            <person name="Riley R."/>
            <person name="LaButti K."/>
            <person name="Andreopoulos B."/>
            <person name="Lipzen A."/>
            <person name="Chen C."/>
            <person name="Yan M."/>
            <person name="Daum C."/>
            <person name="Ng V."/>
            <person name="Clum A."/>
            <person name="Steindorff A."/>
            <person name="Ohm R.A."/>
            <person name="Martin F."/>
            <person name="Silar P."/>
            <person name="Natvig D.O."/>
            <person name="Lalanne C."/>
            <person name="Gautier V."/>
            <person name="Ament-Velasquez S.L."/>
            <person name="Kruys A."/>
            <person name="Hutchinson M.I."/>
            <person name="Powell A.J."/>
            <person name="Barry K."/>
            <person name="Miller A.N."/>
            <person name="Grigoriev I.V."/>
            <person name="Debuchy R."/>
            <person name="Gladieux P."/>
            <person name="Hiltunen Thoren M."/>
            <person name="Johannesson H."/>
        </authorList>
    </citation>
    <scope>NUCLEOTIDE SEQUENCE</scope>
    <source>
        <strain evidence="10">CBS 141.50</strain>
    </source>
</reference>
<feature type="region of interest" description="Disordered" evidence="8">
    <location>
        <begin position="630"/>
        <end position="687"/>
    </location>
</feature>
<feature type="transmembrane region" description="Helical" evidence="9">
    <location>
        <begin position="324"/>
        <end position="341"/>
    </location>
</feature>
<evidence type="ECO:0000256" key="1">
    <source>
        <dbReference type="ARBA" id="ARBA00004141"/>
    </source>
</evidence>
<feature type="compositionally biased region" description="Low complexity" evidence="8">
    <location>
        <begin position="496"/>
        <end position="515"/>
    </location>
</feature>
<keyword evidence="7 9" id="KW-0472">Membrane</keyword>
<dbReference type="InterPro" id="IPR036259">
    <property type="entry name" value="MFS_trans_sf"/>
</dbReference>
<feature type="transmembrane region" description="Helical" evidence="9">
    <location>
        <begin position="599"/>
        <end position="618"/>
    </location>
</feature>
<feature type="compositionally biased region" description="Acidic residues" evidence="8">
    <location>
        <begin position="632"/>
        <end position="664"/>
    </location>
</feature>
<dbReference type="AlphaFoldDB" id="A0AAN6ZNW8"/>
<sequence length="713" mass="76723">MGEAKTISPVDGDVRAALLPGRPDNTRDAEYGTVADLAAGSGSGDVDEPELGLDVQDGVRRIEAVARTWSKWGLVVAYLSIFLMAFTVSLEGQVTYSLTAFAVSSFNNHSLLSTVFVVQGVVNAVIKPPMAKLADVFGRLEAFCISVVLCVLGYIQMAASQNVQTYASAQIFYSAGSTGLQILQQVFIADTSDFLNRALFSSLPDSPFLVTVWIGPAIAAFILANSTWRVGYGIWAIILPFAFCPLALSLFLNGRKAERMGLIKKPKRNHQYPGKREPFSTAVNRLFHDLDVGGTLLLSGGLSLILIPLTLVSRSPAGWHDPRLLLMMFTGAVLLVFFPVWESRAPHPLLPLQLLRSRTFCAGCALGFFYFAVFYIAVQPYFYSYLLVALNLPVSQAGPITQTFSFASTIAALCASLIIRRLASPRPRPFIITGAVLYTFAIAVLLHTRTRGASVFALVSAQTALGAGAGLMHVATQLVVQAAASSPDILLHPRRSSSSSSSTTTTTSPPQHQQQQQQYVGVATASFLTLVQVGAAVGSALSGAIWGRLVPGKLHAYLPDSARSEADKIYASVVVACSYAWGSPEREAIARSYQETITVLLWVALVGCGPVVGMALLVGEYRLDGIGRDAHDAEEDDVGGSEDEGDDDDDDNGDEDGEEDDDSDGMGYMGSQVRLVGSRERERTENNDGVWWSKWWGRPKTRTVSVSVSSVHS</sequence>
<gene>
    <name evidence="10" type="ORF">C8A04DRAFT_9931</name>
</gene>
<feature type="transmembrane region" description="Helical" evidence="9">
    <location>
        <begin position="453"/>
        <end position="475"/>
    </location>
</feature>
<dbReference type="InterPro" id="IPR011701">
    <property type="entry name" value="MFS"/>
</dbReference>
<dbReference type="FunFam" id="1.20.1250.20:FF:000197">
    <property type="entry name" value="Siderophore iron transporter 1"/>
    <property type="match status" value="1"/>
</dbReference>
<name>A0AAN6ZNW8_9PEZI</name>
<evidence type="ECO:0000256" key="3">
    <source>
        <dbReference type="ARBA" id="ARBA00022448"/>
    </source>
</evidence>
<evidence type="ECO:0000313" key="10">
    <source>
        <dbReference type="EMBL" id="KAK4146270.1"/>
    </source>
</evidence>
<dbReference type="PANTHER" id="PTHR23501:SF87">
    <property type="entry name" value="SIDEROPHORE IRON TRANSPORTER 2"/>
    <property type="match status" value="1"/>
</dbReference>
<dbReference type="PANTHER" id="PTHR23501">
    <property type="entry name" value="MAJOR FACILITATOR SUPERFAMILY"/>
    <property type="match status" value="1"/>
</dbReference>
<dbReference type="Gene3D" id="1.20.1250.20">
    <property type="entry name" value="MFS general substrate transporter like domains"/>
    <property type="match status" value="2"/>
</dbReference>
<evidence type="ECO:0000256" key="5">
    <source>
        <dbReference type="ARBA" id="ARBA00022989"/>
    </source>
</evidence>
<feature type="transmembrane region" description="Helical" evidence="9">
    <location>
        <begin position="362"/>
        <end position="383"/>
    </location>
</feature>
<evidence type="ECO:0000313" key="11">
    <source>
        <dbReference type="Proteomes" id="UP001302676"/>
    </source>
</evidence>
<feature type="transmembrane region" description="Helical" evidence="9">
    <location>
        <begin position="171"/>
        <end position="188"/>
    </location>
</feature>
<feature type="region of interest" description="Disordered" evidence="8">
    <location>
        <begin position="491"/>
        <end position="515"/>
    </location>
</feature>
<evidence type="ECO:0000256" key="8">
    <source>
        <dbReference type="SAM" id="MobiDB-lite"/>
    </source>
</evidence>
<dbReference type="GO" id="GO:0015343">
    <property type="term" value="F:siderophore-iron transmembrane transporter activity"/>
    <property type="evidence" value="ECO:0007669"/>
    <property type="project" value="TreeGrafter"/>
</dbReference>
<dbReference type="RefSeq" id="XP_062639641.1">
    <property type="nucleotide sequence ID" value="XM_062785687.1"/>
</dbReference>
<comment type="caution">
    <text evidence="10">The sequence shown here is derived from an EMBL/GenBank/DDBJ whole genome shotgun (WGS) entry which is preliminary data.</text>
</comment>
<feature type="transmembrane region" description="Helical" evidence="9">
    <location>
        <begin position="519"/>
        <end position="546"/>
    </location>
</feature>
<dbReference type="SUPFAM" id="SSF103473">
    <property type="entry name" value="MFS general substrate transporter"/>
    <property type="match status" value="1"/>
</dbReference>
<dbReference type="GeneID" id="87822300"/>
<accession>A0AAN6ZNW8</accession>
<dbReference type="EMBL" id="MU853562">
    <property type="protein sequence ID" value="KAK4146270.1"/>
    <property type="molecule type" value="Genomic_DNA"/>
</dbReference>